<dbReference type="PANTHER" id="PTHR42685:SF22">
    <property type="entry name" value="CONDITIONED MEDIUM FACTOR RECEPTOR 1"/>
    <property type="match status" value="1"/>
</dbReference>
<gene>
    <name evidence="2" type="ORF">EZ444_23165</name>
</gene>
<dbReference type="Gene3D" id="3.50.50.60">
    <property type="entry name" value="FAD/NAD(P)-binding domain"/>
    <property type="match status" value="1"/>
</dbReference>
<organism evidence="2 3">
    <name type="scientific">Pedobacter hiemivivus</name>
    <dbReference type="NCBI Taxonomy" id="2530454"/>
    <lineage>
        <taxon>Bacteria</taxon>
        <taxon>Pseudomonadati</taxon>
        <taxon>Bacteroidota</taxon>
        <taxon>Sphingobacteriia</taxon>
        <taxon>Sphingobacteriales</taxon>
        <taxon>Sphingobacteriaceae</taxon>
        <taxon>Pedobacter</taxon>
    </lineage>
</organism>
<dbReference type="InterPro" id="IPR050407">
    <property type="entry name" value="Geranylgeranyl_reductase"/>
</dbReference>
<dbReference type="EMBL" id="SJSM01000025">
    <property type="protein sequence ID" value="TCC86755.1"/>
    <property type="molecule type" value="Genomic_DNA"/>
</dbReference>
<feature type="domain" description="FAD-binding" evidence="1">
    <location>
        <begin position="11"/>
        <end position="315"/>
    </location>
</feature>
<comment type="caution">
    <text evidence="2">The sequence shown here is derived from an EMBL/GenBank/DDBJ whole genome shotgun (WGS) entry which is preliminary data.</text>
</comment>
<dbReference type="PANTHER" id="PTHR42685">
    <property type="entry name" value="GERANYLGERANYL DIPHOSPHATE REDUCTASE"/>
    <property type="match status" value="1"/>
</dbReference>
<keyword evidence="3" id="KW-1185">Reference proteome</keyword>
<accession>A0A4R0MJI0</accession>
<dbReference type="SUPFAM" id="SSF51905">
    <property type="entry name" value="FAD/NAD(P)-binding domain"/>
    <property type="match status" value="1"/>
</dbReference>
<reference evidence="2 3" key="1">
    <citation type="submission" date="2019-02" db="EMBL/GenBank/DDBJ databases">
        <title>Pedobacter sp. RP-3-8 sp. nov., isolated from Arctic soil.</title>
        <authorList>
            <person name="Dahal R.H."/>
        </authorList>
    </citation>
    <scope>NUCLEOTIDE SEQUENCE [LARGE SCALE GENOMIC DNA]</scope>
    <source>
        <strain evidence="2 3">RP-3-8</strain>
    </source>
</reference>
<dbReference type="PRINTS" id="PR00420">
    <property type="entry name" value="RNGMNOXGNASE"/>
</dbReference>
<evidence type="ECO:0000259" key="1">
    <source>
        <dbReference type="Pfam" id="PF01494"/>
    </source>
</evidence>
<dbReference type="OrthoDB" id="1142316at2"/>
<name>A0A4R0MJI0_9SPHI</name>
<dbReference type="InterPro" id="IPR036188">
    <property type="entry name" value="FAD/NAD-bd_sf"/>
</dbReference>
<evidence type="ECO:0000313" key="3">
    <source>
        <dbReference type="Proteomes" id="UP000291117"/>
    </source>
</evidence>
<dbReference type="Proteomes" id="UP000291117">
    <property type="component" value="Unassembled WGS sequence"/>
</dbReference>
<dbReference type="PROSITE" id="PS51257">
    <property type="entry name" value="PROKAR_LIPOPROTEIN"/>
    <property type="match status" value="1"/>
</dbReference>
<proteinExistence type="predicted"/>
<dbReference type="Pfam" id="PF01494">
    <property type="entry name" value="FAD_binding_3"/>
    <property type="match status" value="1"/>
</dbReference>
<dbReference type="GO" id="GO:0071949">
    <property type="term" value="F:FAD binding"/>
    <property type="evidence" value="ECO:0007669"/>
    <property type="project" value="InterPro"/>
</dbReference>
<protein>
    <submittedName>
        <fullName evidence="2">NAD(P)/FAD-dependent oxidoreductase</fullName>
    </submittedName>
</protein>
<dbReference type="AlphaFoldDB" id="A0A4R0MJI0"/>
<dbReference type="InterPro" id="IPR002938">
    <property type="entry name" value="FAD-bd"/>
</dbReference>
<sequence>MIQKAEHKNMIIIVGGGLAGLACALHLRKAGFEVTLIEKTKYPHHKVCGEYISNEVLPYLQWLDVDPLSLEPALIKKLVVSSNTGKTIACDLPLGGFGLSRYELDNLLYQKALQNGCNLITDRVTDITFKDNEFEVSTDTHGILKSHIVIGAYGKRSAIDQKLSRPFISKKSPWLAVKAHYTGDFPDDLVALHNFKGGYCGVSKVEHNRINICYLADYNSFKAYKNIRDFQENVLCKNPHLRKIFDNSTALFEHPLTISQISFEKKEALHDHILMIGDTAGLIHPLCGNGMAMAIHSAKICAELIIAYLNNKIPSRVLLEQEYVKTWNKNFKTRLLMGRFLSEMIRKEKLFGPMQQLLVNFPSALPLIVKMTHGKPILC</sequence>
<evidence type="ECO:0000313" key="2">
    <source>
        <dbReference type="EMBL" id="TCC86755.1"/>
    </source>
</evidence>